<dbReference type="AlphaFoldDB" id="A0A2W7HZ60"/>
<dbReference type="RefSeq" id="WP_111541456.1">
    <property type="nucleotide sequence ID" value="NZ_QKYV01000005.1"/>
</dbReference>
<sequence length="269" mass="32186">MSCDFFQPKDERVPLAKVHDNYLYQEDVKGLIPDGASSEDSALFMSNYINRWAQDELFMHQAKINLSEKKQQDFKELIENYRSELYTEAYKDVIISKKIDTTFQDTIIHSYFEANKINFKLNQDLIKLRYVDVSKDYPDVKELKEKITRFNQEDKIELEEESLKFRNYYLNDSVWVKPIEIYNKIGPLDTSKNEEFLKKENFLQLEDSLGVYLVYIKEVLKRNDQAPLEYVKPTIKQILLNRRKLELSKELEKEIIKDAIKNKKFEIYN</sequence>
<dbReference type="EMBL" id="QKYV01000005">
    <property type="protein sequence ID" value="PZW39784.1"/>
    <property type="molecule type" value="Genomic_DNA"/>
</dbReference>
<gene>
    <name evidence="1" type="ORF">LX95_02149</name>
</gene>
<proteinExistence type="predicted"/>
<protein>
    <recommendedName>
        <fullName evidence="3">Peptidyl-prolyl cis-trans isomerase SurA</fullName>
    </recommendedName>
</protein>
<evidence type="ECO:0000313" key="2">
    <source>
        <dbReference type="Proteomes" id="UP000249542"/>
    </source>
</evidence>
<keyword evidence="2" id="KW-1185">Reference proteome</keyword>
<accession>A0A2W7HZ60</accession>
<dbReference type="Proteomes" id="UP000249542">
    <property type="component" value="Unassembled WGS sequence"/>
</dbReference>
<evidence type="ECO:0008006" key="3">
    <source>
        <dbReference type="Google" id="ProtNLM"/>
    </source>
</evidence>
<reference evidence="1 2" key="1">
    <citation type="submission" date="2018-06" db="EMBL/GenBank/DDBJ databases">
        <title>Genomic Encyclopedia of Archaeal and Bacterial Type Strains, Phase II (KMG-II): from individual species to whole genera.</title>
        <authorList>
            <person name="Goeker M."/>
        </authorList>
    </citation>
    <scope>NUCLEOTIDE SEQUENCE [LARGE SCALE GENOMIC DNA]</scope>
    <source>
        <strain evidence="1 2">DSM 15361</strain>
    </source>
</reference>
<evidence type="ECO:0000313" key="1">
    <source>
        <dbReference type="EMBL" id="PZW39784.1"/>
    </source>
</evidence>
<comment type="caution">
    <text evidence="1">The sequence shown here is derived from an EMBL/GenBank/DDBJ whole genome shotgun (WGS) entry which is preliminary data.</text>
</comment>
<name>A0A2W7HZ60_9FLAO</name>
<organism evidence="1 2">
    <name type="scientific">Mesonia algae</name>
    <dbReference type="NCBI Taxonomy" id="213248"/>
    <lineage>
        <taxon>Bacteria</taxon>
        <taxon>Pseudomonadati</taxon>
        <taxon>Bacteroidota</taxon>
        <taxon>Flavobacteriia</taxon>
        <taxon>Flavobacteriales</taxon>
        <taxon>Flavobacteriaceae</taxon>
        <taxon>Mesonia</taxon>
    </lineage>
</organism>